<dbReference type="AlphaFoldDB" id="A0A9P8PIR1"/>
<reference evidence="1" key="1">
    <citation type="journal article" date="2021" name="Open Biol.">
        <title>Shared evolutionary footprints suggest mitochondrial oxidative damage underlies multiple complex I losses in fungi.</title>
        <authorList>
            <person name="Schikora-Tamarit M.A."/>
            <person name="Marcet-Houben M."/>
            <person name="Nosek J."/>
            <person name="Gabaldon T."/>
        </authorList>
    </citation>
    <scope>NUCLEOTIDE SEQUENCE</scope>
    <source>
        <strain evidence="1">CBS6341</strain>
    </source>
</reference>
<evidence type="ECO:0000313" key="2">
    <source>
        <dbReference type="Proteomes" id="UP000769528"/>
    </source>
</evidence>
<organism evidence="1 2">
    <name type="scientific">Wickerhamomyces mucosus</name>
    <dbReference type="NCBI Taxonomy" id="1378264"/>
    <lineage>
        <taxon>Eukaryota</taxon>
        <taxon>Fungi</taxon>
        <taxon>Dikarya</taxon>
        <taxon>Ascomycota</taxon>
        <taxon>Saccharomycotina</taxon>
        <taxon>Saccharomycetes</taxon>
        <taxon>Phaffomycetales</taxon>
        <taxon>Wickerhamomycetaceae</taxon>
        <taxon>Wickerhamomyces</taxon>
    </lineage>
</organism>
<proteinExistence type="predicted"/>
<sequence>MFDAVVVVDMFVSEIDLIFVGITDSVKGAAESDVEIGMDEDDGQSVVGLLNFDVAIDWILDAVLDVAELVVANFVGFVMVGKVSSAADLQTVVGD</sequence>
<evidence type="ECO:0000313" key="1">
    <source>
        <dbReference type="EMBL" id="KAH3672776.1"/>
    </source>
</evidence>
<comment type="caution">
    <text evidence="1">The sequence shown here is derived from an EMBL/GenBank/DDBJ whole genome shotgun (WGS) entry which is preliminary data.</text>
</comment>
<reference evidence="1" key="2">
    <citation type="submission" date="2021-01" db="EMBL/GenBank/DDBJ databases">
        <authorList>
            <person name="Schikora-Tamarit M.A."/>
        </authorList>
    </citation>
    <scope>NUCLEOTIDE SEQUENCE</scope>
    <source>
        <strain evidence="1">CBS6341</strain>
    </source>
</reference>
<dbReference type="Proteomes" id="UP000769528">
    <property type="component" value="Unassembled WGS sequence"/>
</dbReference>
<keyword evidence="2" id="KW-1185">Reference proteome</keyword>
<dbReference type="EMBL" id="JAEUBF010001113">
    <property type="protein sequence ID" value="KAH3672776.1"/>
    <property type="molecule type" value="Genomic_DNA"/>
</dbReference>
<accession>A0A9P8PIR1</accession>
<name>A0A9P8PIR1_9ASCO</name>
<gene>
    <name evidence="1" type="ORF">WICMUC_004182</name>
</gene>
<protein>
    <submittedName>
        <fullName evidence="1">Uncharacterized protein</fullName>
    </submittedName>
</protein>